<gene>
    <name evidence="3" type="ORF">GWI72_02375</name>
</gene>
<evidence type="ECO:0000313" key="4">
    <source>
        <dbReference type="Proteomes" id="UP000586722"/>
    </source>
</evidence>
<organism evidence="3 4">
    <name type="scientific">Pannonibacter tanglangensis</name>
    <dbReference type="NCBI Taxonomy" id="2750084"/>
    <lineage>
        <taxon>Bacteria</taxon>
        <taxon>Pseudomonadati</taxon>
        <taxon>Pseudomonadota</taxon>
        <taxon>Alphaproteobacteria</taxon>
        <taxon>Hyphomicrobiales</taxon>
        <taxon>Stappiaceae</taxon>
        <taxon>Pannonibacter</taxon>
    </lineage>
</organism>
<dbReference type="Proteomes" id="UP000586722">
    <property type="component" value="Unassembled WGS sequence"/>
</dbReference>
<keyword evidence="1" id="KW-0732">Signal</keyword>
<evidence type="ECO:0000259" key="2">
    <source>
        <dbReference type="Pfam" id="PF13488"/>
    </source>
</evidence>
<keyword evidence="4" id="KW-1185">Reference proteome</keyword>
<comment type="caution">
    <text evidence="3">The sequence shown here is derived from an EMBL/GenBank/DDBJ whole genome shotgun (WGS) entry which is preliminary data.</text>
</comment>
<dbReference type="PROSITE" id="PS51257">
    <property type="entry name" value="PROKAR_LIPOPROTEIN"/>
    <property type="match status" value="1"/>
</dbReference>
<evidence type="ECO:0000256" key="1">
    <source>
        <dbReference type="SAM" id="SignalP"/>
    </source>
</evidence>
<name>A0A7X5EZQ5_9HYPH</name>
<dbReference type="RefSeq" id="WP_161707772.1">
    <property type="nucleotide sequence ID" value="NZ_JAABLQ010000001.1"/>
</dbReference>
<feature type="chain" id="PRO_5031383611" evidence="1">
    <location>
        <begin position="20"/>
        <end position="93"/>
    </location>
</feature>
<dbReference type="EMBL" id="JAABLQ010000001">
    <property type="protein sequence ID" value="NBN77108.1"/>
    <property type="molecule type" value="Genomic_DNA"/>
</dbReference>
<dbReference type="Pfam" id="PF13488">
    <property type="entry name" value="Gly-zipper_Omp"/>
    <property type="match status" value="1"/>
</dbReference>
<proteinExistence type="predicted"/>
<evidence type="ECO:0000313" key="3">
    <source>
        <dbReference type="EMBL" id="NBN77108.1"/>
    </source>
</evidence>
<sequence length="93" mass="8818">MISRRLAHILLVLMCGSLAACSSTSQRDRVLVGGGLGAATGAAIGAAAGSTAGAALAGAAIGAVGGGLIGAATAPRDCIARDANRNAYKVPCP</sequence>
<reference evidence="4" key="1">
    <citation type="submission" date="2020-01" db="EMBL/GenBank/DDBJ databases">
        <authorList>
            <person name="Fang Y."/>
            <person name="Sun R."/>
            <person name="Nie L."/>
            <person name="He J."/>
            <person name="Hao L."/>
            <person name="Wang L."/>
            <person name="Su S."/>
            <person name="Lv E."/>
            <person name="Zhang Z."/>
            <person name="Xie R."/>
            <person name="Liu H."/>
        </authorList>
    </citation>
    <scope>NUCLEOTIDE SEQUENCE [LARGE SCALE GENOMIC DNA]</scope>
    <source>
        <strain evidence="4">XCT-53</strain>
    </source>
</reference>
<accession>A0A7X5EZQ5</accession>
<feature type="signal peptide" evidence="1">
    <location>
        <begin position="1"/>
        <end position="19"/>
    </location>
</feature>
<dbReference type="InterPro" id="IPR039567">
    <property type="entry name" value="Gly-zipper"/>
</dbReference>
<dbReference type="AlphaFoldDB" id="A0A7X5EZQ5"/>
<protein>
    <submittedName>
        <fullName evidence="3">Bacteriocin</fullName>
    </submittedName>
</protein>
<feature type="domain" description="Glycine zipper" evidence="2">
    <location>
        <begin position="32"/>
        <end position="73"/>
    </location>
</feature>